<gene>
    <name evidence="2" type="ORF">AWB67_07454</name>
</gene>
<dbReference type="SMART" id="SM00347">
    <property type="entry name" value="HTH_MARR"/>
    <property type="match status" value="1"/>
</dbReference>
<dbReference type="PANTHER" id="PTHR33164:SF43">
    <property type="entry name" value="HTH-TYPE TRANSCRIPTIONAL REPRESSOR YETL"/>
    <property type="match status" value="1"/>
</dbReference>
<dbReference type="InterPro" id="IPR036388">
    <property type="entry name" value="WH-like_DNA-bd_sf"/>
</dbReference>
<organism evidence="2 3">
    <name type="scientific">Caballeronia terrestris</name>
    <dbReference type="NCBI Taxonomy" id="1226301"/>
    <lineage>
        <taxon>Bacteria</taxon>
        <taxon>Pseudomonadati</taxon>
        <taxon>Pseudomonadota</taxon>
        <taxon>Betaproteobacteria</taxon>
        <taxon>Burkholderiales</taxon>
        <taxon>Burkholderiaceae</taxon>
        <taxon>Caballeronia</taxon>
    </lineage>
</organism>
<dbReference type="GO" id="GO:0006950">
    <property type="term" value="P:response to stress"/>
    <property type="evidence" value="ECO:0007669"/>
    <property type="project" value="TreeGrafter"/>
</dbReference>
<dbReference type="InterPro" id="IPR000835">
    <property type="entry name" value="HTH_MarR-typ"/>
</dbReference>
<protein>
    <submittedName>
        <fullName evidence="2">MarR family transcriptional regulator</fullName>
    </submittedName>
</protein>
<keyword evidence="3" id="KW-1185">Reference proteome</keyword>
<feature type="domain" description="HTH marR-type" evidence="1">
    <location>
        <begin position="11"/>
        <end position="144"/>
    </location>
</feature>
<evidence type="ECO:0000313" key="3">
    <source>
        <dbReference type="Proteomes" id="UP000054925"/>
    </source>
</evidence>
<dbReference type="PROSITE" id="PS50995">
    <property type="entry name" value="HTH_MARR_2"/>
    <property type="match status" value="1"/>
</dbReference>
<dbReference type="GO" id="GO:0003700">
    <property type="term" value="F:DNA-binding transcription factor activity"/>
    <property type="evidence" value="ECO:0007669"/>
    <property type="project" value="InterPro"/>
</dbReference>
<dbReference type="AlphaFoldDB" id="A0A158L344"/>
<evidence type="ECO:0000259" key="1">
    <source>
        <dbReference type="PROSITE" id="PS50995"/>
    </source>
</evidence>
<dbReference type="SUPFAM" id="SSF46785">
    <property type="entry name" value="Winged helix' DNA-binding domain"/>
    <property type="match status" value="1"/>
</dbReference>
<dbReference type="Proteomes" id="UP000054925">
    <property type="component" value="Unassembled WGS sequence"/>
</dbReference>
<dbReference type="Gene3D" id="1.10.10.10">
    <property type="entry name" value="Winged helix-like DNA-binding domain superfamily/Winged helix DNA-binding domain"/>
    <property type="match status" value="1"/>
</dbReference>
<sequence>MSEGVYGEQATGRVTHGLLRLSIAMRSQASEWAEAAKLTPTQGEILVLLMQRKGPMRLGEIARKAALTAATTSDAVSTLEGKGLGEKRRAVDDRRALAVRLTARGRTAAKRALQWPDFLAKAVGTLPDDEQATSYRTLLKTIRQLEAQERMPPHRMCLSCVHVEASKSPKKTPHRCALLQISMADTDLRLDCSVYEEADVTTQSEAGRFSPRRPDLLLLRHRDFISYPLAHRDR</sequence>
<dbReference type="EMBL" id="FCOL02000364">
    <property type="protein sequence ID" value="SAL87665.1"/>
    <property type="molecule type" value="Genomic_DNA"/>
</dbReference>
<reference evidence="2" key="1">
    <citation type="submission" date="2016-01" db="EMBL/GenBank/DDBJ databases">
        <authorList>
            <person name="Peeters C."/>
        </authorList>
    </citation>
    <scope>NUCLEOTIDE SEQUENCE [LARGE SCALE GENOMIC DNA]</scope>
    <source>
        <strain evidence="2">LMG 22937</strain>
    </source>
</reference>
<dbReference type="InterPro" id="IPR036390">
    <property type="entry name" value="WH_DNA-bd_sf"/>
</dbReference>
<dbReference type="PANTHER" id="PTHR33164">
    <property type="entry name" value="TRANSCRIPTIONAL REGULATOR, MARR FAMILY"/>
    <property type="match status" value="1"/>
</dbReference>
<accession>A0A158L344</accession>
<comment type="caution">
    <text evidence="2">The sequence shown here is derived from an EMBL/GenBank/DDBJ whole genome shotgun (WGS) entry which is preliminary data.</text>
</comment>
<dbReference type="OrthoDB" id="8751266at2"/>
<name>A0A158L344_9BURK</name>
<proteinExistence type="predicted"/>
<dbReference type="Pfam" id="PF01047">
    <property type="entry name" value="MarR"/>
    <property type="match status" value="1"/>
</dbReference>
<evidence type="ECO:0000313" key="2">
    <source>
        <dbReference type="EMBL" id="SAL87665.1"/>
    </source>
</evidence>
<dbReference type="InterPro" id="IPR039422">
    <property type="entry name" value="MarR/SlyA-like"/>
</dbReference>